<proteinExistence type="predicted"/>
<organism evidence="2">
    <name type="scientific">Acerihabitans sp. KWT182</name>
    <dbReference type="NCBI Taxonomy" id="3157919"/>
    <lineage>
        <taxon>Bacteria</taxon>
        <taxon>Pseudomonadati</taxon>
        <taxon>Pseudomonadota</taxon>
        <taxon>Gammaproteobacteria</taxon>
        <taxon>Enterobacterales</taxon>
        <taxon>Pectobacteriaceae</taxon>
        <taxon>Acerihabitans</taxon>
    </lineage>
</organism>
<dbReference type="Gene3D" id="3.40.50.170">
    <property type="entry name" value="Formyl transferase, N-terminal domain"/>
    <property type="match status" value="1"/>
</dbReference>
<dbReference type="EMBL" id="CP157947">
    <property type="protein sequence ID" value="XBS71985.1"/>
    <property type="molecule type" value="Genomic_DNA"/>
</dbReference>
<dbReference type="InterPro" id="IPR002376">
    <property type="entry name" value="Formyl_transf_N"/>
</dbReference>
<feature type="domain" description="Formyl transferase N-terminal" evidence="1">
    <location>
        <begin position="3"/>
        <end position="79"/>
    </location>
</feature>
<dbReference type="InterPro" id="IPR036477">
    <property type="entry name" value="Formyl_transf_N_sf"/>
</dbReference>
<accession>A0AAU7QFW4</accession>
<dbReference type="Pfam" id="PF00551">
    <property type="entry name" value="Formyl_trans_N"/>
    <property type="match status" value="1"/>
</dbReference>
<evidence type="ECO:0000313" key="2">
    <source>
        <dbReference type="EMBL" id="XBS71985.1"/>
    </source>
</evidence>
<evidence type="ECO:0000259" key="1">
    <source>
        <dbReference type="Pfam" id="PF00551"/>
    </source>
</evidence>
<protein>
    <submittedName>
        <fullName evidence="2">Formyltransferase family protein</fullName>
    </submittedName>
</protein>
<dbReference type="SUPFAM" id="SSF53328">
    <property type="entry name" value="Formyltransferase"/>
    <property type="match status" value="1"/>
</dbReference>
<gene>
    <name evidence="2" type="ORF">ABK905_22165</name>
</gene>
<sequence>MEPKKGAINFHPAPVKYRGIGGYHYAIENKDTYFGVTCHYIDNKIDHGKIIKTIKFDIVSGETPDSLMKRTATYALSLFYEITAIIKNGQKIPNTNIKWSNKLYTRSQLCDYLRHHEKNKLTKGNCYVS</sequence>
<reference evidence="2" key="1">
    <citation type="submission" date="2024-06" db="EMBL/GenBank/DDBJ databases">
        <authorList>
            <person name="Coelho C."/>
            <person name="Bento M."/>
            <person name="Garcia E."/>
            <person name="Camelo A."/>
            <person name="Brandao I."/>
            <person name="Espirito Santo C."/>
            <person name="Trovao J."/>
            <person name="Verissimo A."/>
            <person name="Costa J."/>
            <person name="Tiago I."/>
        </authorList>
    </citation>
    <scope>NUCLEOTIDE SEQUENCE</scope>
    <source>
        <strain evidence="2">KWT182</strain>
    </source>
</reference>
<name>A0AAU7QFW4_9GAMM</name>
<dbReference type="AlphaFoldDB" id="A0AAU7QFW4"/>